<accession>A0ABR1ARY1</accession>
<sequence>MEEEVKPKTASSERLSPVNVLYNTSQNWQPKSNPVTSPANLQIDSHSKLWKNSLLESLNDKIVFLSFGIIDVIMPYGQGMRARNPQGCVVDVEQINVARIIGIIAGKRQAMEVAGIQVEVLRYLLLVRHVLCWSNSTLFDPEDPRHHRCCLSDSLQPRPTIVAKGAYYFF</sequence>
<organism evidence="1 2">
    <name type="scientific">Polyplax serrata</name>
    <name type="common">Common mouse louse</name>
    <dbReference type="NCBI Taxonomy" id="468196"/>
    <lineage>
        <taxon>Eukaryota</taxon>
        <taxon>Metazoa</taxon>
        <taxon>Ecdysozoa</taxon>
        <taxon>Arthropoda</taxon>
        <taxon>Hexapoda</taxon>
        <taxon>Insecta</taxon>
        <taxon>Pterygota</taxon>
        <taxon>Neoptera</taxon>
        <taxon>Paraneoptera</taxon>
        <taxon>Psocodea</taxon>
        <taxon>Troctomorpha</taxon>
        <taxon>Phthiraptera</taxon>
        <taxon>Anoplura</taxon>
        <taxon>Polyplacidae</taxon>
        <taxon>Polyplax</taxon>
    </lineage>
</organism>
<reference evidence="1 2" key="1">
    <citation type="submission" date="2023-09" db="EMBL/GenBank/DDBJ databases">
        <title>Genomes of two closely related lineages of the louse Polyplax serrata with different host specificities.</title>
        <authorList>
            <person name="Martinu J."/>
            <person name="Tarabai H."/>
            <person name="Stefka J."/>
            <person name="Hypsa V."/>
        </authorList>
    </citation>
    <scope>NUCLEOTIDE SEQUENCE [LARGE SCALE GENOMIC DNA]</scope>
    <source>
        <strain evidence="1">98ZLc_SE</strain>
    </source>
</reference>
<proteinExistence type="predicted"/>
<comment type="caution">
    <text evidence="1">The sequence shown here is derived from an EMBL/GenBank/DDBJ whole genome shotgun (WGS) entry which is preliminary data.</text>
</comment>
<name>A0ABR1ARY1_POLSC</name>
<protein>
    <submittedName>
        <fullName evidence="1">Uncharacterized protein</fullName>
    </submittedName>
</protein>
<gene>
    <name evidence="1" type="ORF">RUM44_008954</name>
</gene>
<evidence type="ECO:0000313" key="2">
    <source>
        <dbReference type="Proteomes" id="UP001359485"/>
    </source>
</evidence>
<keyword evidence="2" id="KW-1185">Reference proteome</keyword>
<dbReference type="Proteomes" id="UP001359485">
    <property type="component" value="Unassembled WGS sequence"/>
</dbReference>
<dbReference type="EMBL" id="JAWJWF010000045">
    <property type="protein sequence ID" value="KAK6626481.1"/>
    <property type="molecule type" value="Genomic_DNA"/>
</dbReference>
<evidence type="ECO:0000313" key="1">
    <source>
        <dbReference type="EMBL" id="KAK6626481.1"/>
    </source>
</evidence>